<evidence type="ECO:0008006" key="4">
    <source>
        <dbReference type="Google" id="ProtNLM"/>
    </source>
</evidence>
<dbReference type="AlphaFoldDB" id="A0A6I4U5C7"/>
<evidence type="ECO:0000313" key="2">
    <source>
        <dbReference type="EMBL" id="MXP09652.1"/>
    </source>
</evidence>
<keyword evidence="1" id="KW-0812">Transmembrane</keyword>
<proteinExistence type="predicted"/>
<dbReference type="EMBL" id="WTYR01000001">
    <property type="protein sequence ID" value="MXP09652.1"/>
    <property type="molecule type" value="Genomic_DNA"/>
</dbReference>
<keyword evidence="1" id="KW-1133">Transmembrane helix</keyword>
<comment type="caution">
    <text evidence="2">The sequence shown here is derived from an EMBL/GenBank/DDBJ whole genome shotgun (WGS) entry which is preliminary data.</text>
</comment>
<dbReference type="RefSeq" id="WP_160616330.1">
    <property type="nucleotide sequence ID" value="NZ_WTYR01000001.1"/>
</dbReference>
<protein>
    <recommendedName>
        <fullName evidence="4">DUF883 family protein</fullName>
    </recommendedName>
</protein>
<evidence type="ECO:0000313" key="3">
    <source>
        <dbReference type="Proteomes" id="UP000429229"/>
    </source>
</evidence>
<feature type="transmembrane region" description="Helical" evidence="1">
    <location>
        <begin position="55"/>
        <end position="73"/>
    </location>
</feature>
<keyword evidence="3" id="KW-1185">Reference proteome</keyword>
<accession>A0A6I4U5C7</accession>
<keyword evidence="1" id="KW-0472">Membrane</keyword>
<organism evidence="2 3">
    <name type="scientific">Alteriqipengyuania halimionae</name>
    <dbReference type="NCBI Taxonomy" id="1926630"/>
    <lineage>
        <taxon>Bacteria</taxon>
        <taxon>Pseudomonadati</taxon>
        <taxon>Pseudomonadota</taxon>
        <taxon>Alphaproteobacteria</taxon>
        <taxon>Sphingomonadales</taxon>
        <taxon>Erythrobacteraceae</taxon>
        <taxon>Alteriqipengyuania</taxon>
    </lineage>
</organism>
<evidence type="ECO:0000256" key="1">
    <source>
        <dbReference type="SAM" id="Phobius"/>
    </source>
</evidence>
<gene>
    <name evidence="2" type="ORF">GRI68_05625</name>
</gene>
<name>A0A6I4U5C7_9SPHN</name>
<sequence>MTVSDEKRQRIREKIAASQERLERDAIAERENESEYAVKARELGNSAKSFAKDHPVLTVAGGLAAGALIAALIKPKTARALGKKALTFGAVAAEGAMLYGNRALDSAGDAGSEARDRIEDLGESVASSAGDLAREAERFGQAALENARETTRALFEKVRR</sequence>
<reference evidence="2 3" key="1">
    <citation type="submission" date="2019-12" db="EMBL/GenBank/DDBJ databases">
        <title>Genomic-based taxomic classification of the family Erythrobacteraceae.</title>
        <authorList>
            <person name="Xu L."/>
        </authorList>
    </citation>
    <scope>NUCLEOTIDE SEQUENCE [LARGE SCALE GENOMIC DNA]</scope>
    <source>
        <strain evidence="2 3">LMG 29519</strain>
    </source>
</reference>
<dbReference type="Proteomes" id="UP000429229">
    <property type="component" value="Unassembled WGS sequence"/>
</dbReference>